<dbReference type="EMBL" id="BNJK01000002">
    <property type="protein sequence ID" value="GHO99683.1"/>
    <property type="molecule type" value="Genomic_DNA"/>
</dbReference>
<dbReference type="PANTHER" id="PTHR30157">
    <property type="entry name" value="FERRIC REDUCTASE, NADPH-DEPENDENT"/>
    <property type="match status" value="1"/>
</dbReference>
<gene>
    <name evidence="2" type="ORF">KSF_097310</name>
</gene>
<dbReference type="InterPro" id="IPR039261">
    <property type="entry name" value="FNR_nucleotide-bd"/>
</dbReference>
<dbReference type="Pfam" id="PF08021">
    <property type="entry name" value="FAD_binding_9"/>
    <property type="match status" value="1"/>
</dbReference>
<dbReference type="InterPro" id="IPR013113">
    <property type="entry name" value="SIP_FAD-bd"/>
</dbReference>
<proteinExistence type="predicted"/>
<dbReference type="InterPro" id="IPR039374">
    <property type="entry name" value="SIP_fam"/>
</dbReference>
<dbReference type="CDD" id="cd06193">
    <property type="entry name" value="siderophore_interacting"/>
    <property type="match status" value="1"/>
</dbReference>
<name>A0A8J3N8G9_9CHLR</name>
<comment type="caution">
    <text evidence="2">The sequence shown here is derived from an EMBL/GenBank/DDBJ whole genome shotgun (WGS) entry which is preliminary data.</text>
</comment>
<dbReference type="Pfam" id="PF04954">
    <property type="entry name" value="SIP"/>
    <property type="match status" value="1"/>
</dbReference>
<keyword evidence="3" id="KW-1185">Reference proteome</keyword>
<dbReference type="Gene3D" id="2.40.30.10">
    <property type="entry name" value="Translation factors"/>
    <property type="match status" value="1"/>
</dbReference>
<dbReference type="SUPFAM" id="SSF63380">
    <property type="entry name" value="Riboflavin synthase domain-like"/>
    <property type="match status" value="1"/>
</dbReference>
<dbReference type="AlphaFoldDB" id="A0A8J3N8G9"/>
<evidence type="ECO:0000259" key="1">
    <source>
        <dbReference type="PROSITE" id="PS51384"/>
    </source>
</evidence>
<dbReference type="PANTHER" id="PTHR30157:SF0">
    <property type="entry name" value="NADPH-DEPENDENT FERRIC-CHELATE REDUCTASE"/>
    <property type="match status" value="1"/>
</dbReference>
<dbReference type="InterPro" id="IPR007037">
    <property type="entry name" value="SIP_rossman_dom"/>
</dbReference>
<reference evidence="2" key="1">
    <citation type="submission" date="2020-10" db="EMBL/GenBank/DDBJ databases">
        <title>Taxonomic study of unclassified bacteria belonging to the class Ktedonobacteria.</title>
        <authorList>
            <person name="Yabe S."/>
            <person name="Wang C.M."/>
            <person name="Zheng Y."/>
            <person name="Sakai Y."/>
            <person name="Cavaletti L."/>
            <person name="Monciardini P."/>
            <person name="Donadio S."/>
        </authorList>
    </citation>
    <scope>NUCLEOTIDE SEQUENCE</scope>
    <source>
        <strain evidence="2">ID150040</strain>
    </source>
</reference>
<dbReference type="GO" id="GO:0016491">
    <property type="term" value="F:oxidoreductase activity"/>
    <property type="evidence" value="ECO:0007669"/>
    <property type="project" value="InterPro"/>
</dbReference>
<sequence length="238" mass="26274">MIQPLVQTARRILLRLGSVIDVQDLTPRMRHIRLSVPSLISSQLPPSQHVRINIKADGLTLRTYSIRRFNSEDGTIDLYALLHGKGPGNRWASNVRIGDQVELLGPKSTLAIVPEAPYYLFAGEETAAVAIHSMLEALPEQATVMGYLETTQPGEEIPYTSAHALPWLYRNDAPAATSATLIEAIRTLTLPDTPGVAYLAGEARTCQAIRAYLLKEKNWPRTAIRVKPFWTPGKTGLD</sequence>
<evidence type="ECO:0000313" key="3">
    <source>
        <dbReference type="Proteomes" id="UP000597444"/>
    </source>
</evidence>
<dbReference type="RefSeq" id="WP_220210312.1">
    <property type="nucleotide sequence ID" value="NZ_BNJK01000002.1"/>
</dbReference>
<dbReference type="InterPro" id="IPR017938">
    <property type="entry name" value="Riboflavin_synthase-like_b-brl"/>
</dbReference>
<accession>A0A8J3N8G9</accession>
<evidence type="ECO:0000313" key="2">
    <source>
        <dbReference type="EMBL" id="GHO99683.1"/>
    </source>
</evidence>
<dbReference type="PROSITE" id="PS51384">
    <property type="entry name" value="FAD_FR"/>
    <property type="match status" value="1"/>
</dbReference>
<dbReference type="Gene3D" id="3.40.50.80">
    <property type="entry name" value="Nucleotide-binding domain of ferredoxin-NADP reductase (FNR) module"/>
    <property type="match status" value="1"/>
</dbReference>
<feature type="domain" description="FAD-binding FR-type" evidence="1">
    <location>
        <begin position="12"/>
        <end position="113"/>
    </location>
</feature>
<organism evidence="2 3">
    <name type="scientific">Reticulibacter mediterranei</name>
    <dbReference type="NCBI Taxonomy" id="2778369"/>
    <lineage>
        <taxon>Bacteria</taxon>
        <taxon>Bacillati</taxon>
        <taxon>Chloroflexota</taxon>
        <taxon>Ktedonobacteria</taxon>
        <taxon>Ktedonobacterales</taxon>
        <taxon>Reticulibacteraceae</taxon>
        <taxon>Reticulibacter</taxon>
    </lineage>
</organism>
<dbReference type="InterPro" id="IPR017927">
    <property type="entry name" value="FAD-bd_FR_type"/>
</dbReference>
<dbReference type="Proteomes" id="UP000597444">
    <property type="component" value="Unassembled WGS sequence"/>
</dbReference>
<protein>
    <recommendedName>
        <fullName evidence="1">FAD-binding FR-type domain-containing protein</fullName>
    </recommendedName>
</protein>